<dbReference type="InterPro" id="IPR006311">
    <property type="entry name" value="TAT_signal"/>
</dbReference>
<feature type="compositionally biased region" description="Low complexity" evidence="1">
    <location>
        <begin position="30"/>
        <end position="51"/>
    </location>
</feature>
<sequence length="290" mass="30724">MSHVSRRQLLAAMGAVGGAALAGCSTDGETTATQMGTTTATPTATATATPRAAPDETIGFAAMLERTPTHPEMADESYVWARYLNSAGVFASVEDENIESRLRNGWLGAGPPKYADSDAFELVHVQPGGLSNVTFGRGDYDATAAVEGMVGDGWGQEGTVDGYDLLTGGGYGAAVGDRQWIIVSDPALTLVEQLVAATETDPLVDHLDAVDREAVSRAAQESGNYRVVQRSVPGDYAAGIAVDYGAYRYPVGVLQYGTNRESPSWERVERRFRTQIAGELRATDFGEDFG</sequence>
<proteinExistence type="predicted"/>
<feature type="region of interest" description="Disordered" evidence="1">
    <location>
        <begin position="26"/>
        <end position="51"/>
    </location>
</feature>
<reference evidence="2 3" key="1">
    <citation type="submission" date="2016-10" db="EMBL/GenBank/DDBJ databases">
        <authorList>
            <person name="de Groot N.N."/>
        </authorList>
    </citation>
    <scope>NUCLEOTIDE SEQUENCE [LARGE SCALE GENOMIC DNA]</scope>
    <source>
        <strain evidence="2 3">CGMCC 1.8712</strain>
    </source>
</reference>
<dbReference type="EMBL" id="FNQT01000001">
    <property type="protein sequence ID" value="SDZ85050.1"/>
    <property type="molecule type" value="Genomic_DNA"/>
</dbReference>
<dbReference type="RefSeq" id="WP_092631674.1">
    <property type="nucleotide sequence ID" value="NZ_FNQT01000001.1"/>
</dbReference>
<dbReference type="STRING" id="555874.SAMN04488065_0772"/>
<dbReference type="PROSITE" id="PS51257">
    <property type="entry name" value="PROKAR_LIPOPROTEIN"/>
    <property type="match status" value="1"/>
</dbReference>
<dbReference type="Proteomes" id="UP000236755">
    <property type="component" value="Unassembled WGS sequence"/>
</dbReference>
<evidence type="ECO:0000256" key="1">
    <source>
        <dbReference type="SAM" id="MobiDB-lite"/>
    </source>
</evidence>
<organism evidence="2 3">
    <name type="scientific">Haloplanus vescus</name>
    <dbReference type="NCBI Taxonomy" id="555874"/>
    <lineage>
        <taxon>Archaea</taxon>
        <taxon>Methanobacteriati</taxon>
        <taxon>Methanobacteriota</taxon>
        <taxon>Stenosarchaea group</taxon>
        <taxon>Halobacteria</taxon>
        <taxon>Halobacteriales</taxon>
        <taxon>Haloferacaceae</taxon>
        <taxon>Haloplanus</taxon>
    </lineage>
</organism>
<dbReference type="AlphaFoldDB" id="A0A1H3WDK9"/>
<dbReference type="OrthoDB" id="306587at2157"/>
<dbReference type="PROSITE" id="PS51318">
    <property type="entry name" value="TAT"/>
    <property type="match status" value="1"/>
</dbReference>
<evidence type="ECO:0000313" key="3">
    <source>
        <dbReference type="Proteomes" id="UP000236755"/>
    </source>
</evidence>
<evidence type="ECO:0000313" key="2">
    <source>
        <dbReference type="EMBL" id="SDZ85050.1"/>
    </source>
</evidence>
<protein>
    <submittedName>
        <fullName evidence="2">Uncharacterized protein</fullName>
    </submittedName>
</protein>
<accession>A0A1H3WDK9</accession>
<gene>
    <name evidence="2" type="ORF">SAMN04488065_0772</name>
</gene>
<keyword evidence="3" id="KW-1185">Reference proteome</keyword>
<name>A0A1H3WDK9_9EURY</name>